<dbReference type="Gene3D" id="1.20.1250.20">
    <property type="entry name" value="MFS general substrate transporter like domains"/>
    <property type="match status" value="1"/>
</dbReference>
<dbReference type="SUPFAM" id="SSF103473">
    <property type="entry name" value="MFS general substrate transporter"/>
    <property type="match status" value="1"/>
</dbReference>
<sequence length="270" mass="29624">MSSSAVNPIIFESYPDRGFQAHSVVLGAWLALFPASGLLNSTGIFQAWLLVNQLDKYSEPQIAWIFSTFAFLFFFGGIQAGPIFDRYGLKYLLPTGACGLVVSLFMLAFGCLGGLSSSIIWTTSIATLGHWFMQNRGLATGLATTAGGIGGLCYSLAFSHLSRRIGFDWTMRCFALITLVWFLASMPLLKTRLPANPTSRLVLDWKGFKDTRFTLTMMAIFILDWAVMVPPAYITTYASFHQLHDLSPYILAILNSASTLGRCLPGIVAD</sequence>
<evidence type="ECO:0000313" key="6">
    <source>
        <dbReference type="Proteomes" id="UP000582016"/>
    </source>
</evidence>
<keyword evidence="4" id="KW-0812">Transmembrane</keyword>
<feature type="transmembrane region" description="Helical" evidence="4">
    <location>
        <begin position="62"/>
        <end position="84"/>
    </location>
</feature>
<evidence type="ECO:0000313" key="5">
    <source>
        <dbReference type="EMBL" id="KAF5557762.1"/>
    </source>
</evidence>
<evidence type="ECO:0000256" key="4">
    <source>
        <dbReference type="SAM" id="Phobius"/>
    </source>
</evidence>
<keyword evidence="4" id="KW-0472">Membrane</keyword>
<dbReference type="Pfam" id="PF07690">
    <property type="entry name" value="MFS_1"/>
    <property type="match status" value="1"/>
</dbReference>
<reference evidence="5 6" key="1">
    <citation type="submission" date="2020-05" db="EMBL/GenBank/DDBJ databases">
        <title>Identification and distribution of gene clusters putatively required for synthesis of sphingolipid metabolism inhibitors in phylogenetically diverse species of the filamentous fungus Fusarium.</title>
        <authorList>
            <person name="Kim H.-S."/>
            <person name="Busman M."/>
            <person name="Brown D.W."/>
            <person name="Divon H."/>
            <person name="Uhlig S."/>
            <person name="Proctor R.H."/>
        </authorList>
    </citation>
    <scope>NUCLEOTIDE SEQUENCE [LARGE SCALE GENOMIC DNA]</scope>
    <source>
        <strain evidence="5 6">NRRL 13617</strain>
    </source>
</reference>
<feature type="transmembrane region" description="Helical" evidence="4">
    <location>
        <begin position="173"/>
        <end position="193"/>
    </location>
</feature>
<evidence type="ECO:0000256" key="3">
    <source>
        <dbReference type="ARBA" id="ARBA00023180"/>
    </source>
</evidence>
<keyword evidence="4" id="KW-1133">Transmembrane helix</keyword>
<dbReference type="Proteomes" id="UP000582016">
    <property type="component" value="Unassembled WGS sequence"/>
</dbReference>
<comment type="subcellular location">
    <subcellularLocation>
        <location evidence="1">Membrane</location>
        <topology evidence="1">Multi-pass membrane protein</topology>
    </subcellularLocation>
</comment>
<keyword evidence="3" id="KW-0325">Glycoprotein</keyword>
<feature type="transmembrane region" description="Helical" evidence="4">
    <location>
        <begin position="24"/>
        <end position="50"/>
    </location>
</feature>
<dbReference type="PANTHER" id="PTHR11360">
    <property type="entry name" value="MONOCARBOXYLATE TRANSPORTER"/>
    <property type="match status" value="1"/>
</dbReference>
<accession>A0A8H5JN04</accession>
<dbReference type="EMBL" id="JAAOAQ010000274">
    <property type="protein sequence ID" value="KAF5557762.1"/>
    <property type="molecule type" value="Genomic_DNA"/>
</dbReference>
<dbReference type="GO" id="GO:0016020">
    <property type="term" value="C:membrane"/>
    <property type="evidence" value="ECO:0007669"/>
    <property type="project" value="UniProtKB-SubCell"/>
</dbReference>
<dbReference type="GO" id="GO:0022857">
    <property type="term" value="F:transmembrane transporter activity"/>
    <property type="evidence" value="ECO:0007669"/>
    <property type="project" value="InterPro"/>
</dbReference>
<feature type="transmembrane region" description="Helical" evidence="4">
    <location>
        <begin position="91"/>
        <end position="121"/>
    </location>
</feature>
<keyword evidence="6" id="KW-1185">Reference proteome</keyword>
<dbReference type="InterPro" id="IPR011701">
    <property type="entry name" value="MFS"/>
</dbReference>
<comment type="similarity">
    <text evidence="2">Belongs to the major facilitator superfamily. Monocarboxylate porter (TC 2.A.1.13) family.</text>
</comment>
<comment type="caution">
    <text evidence="5">The sequence shown here is derived from an EMBL/GenBank/DDBJ whole genome shotgun (WGS) entry which is preliminary data.</text>
</comment>
<feature type="transmembrane region" description="Helical" evidence="4">
    <location>
        <begin position="213"/>
        <end position="234"/>
    </location>
</feature>
<name>A0A8H5JN04_9HYPO</name>
<dbReference type="InterPro" id="IPR050327">
    <property type="entry name" value="Proton-linked_MCT"/>
</dbReference>
<dbReference type="InterPro" id="IPR036259">
    <property type="entry name" value="MFS_trans_sf"/>
</dbReference>
<evidence type="ECO:0000256" key="2">
    <source>
        <dbReference type="ARBA" id="ARBA00006727"/>
    </source>
</evidence>
<dbReference type="PANTHER" id="PTHR11360:SF177">
    <property type="entry name" value="RIBOFLAVIN TRANSPORTER MCH5"/>
    <property type="match status" value="1"/>
</dbReference>
<dbReference type="AlphaFoldDB" id="A0A8H5JN04"/>
<gene>
    <name evidence="5" type="ORF">FPHYL_7577</name>
</gene>
<evidence type="ECO:0000256" key="1">
    <source>
        <dbReference type="ARBA" id="ARBA00004141"/>
    </source>
</evidence>
<proteinExistence type="inferred from homology"/>
<dbReference type="OrthoDB" id="410267at2759"/>
<organism evidence="5 6">
    <name type="scientific">Fusarium phyllophilum</name>
    <dbReference type="NCBI Taxonomy" id="47803"/>
    <lineage>
        <taxon>Eukaryota</taxon>
        <taxon>Fungi</taxon>
        <taxon>Dikarya</taxon>
        <taxon>Ascomycota</taxon>
        <taxon>Pezizomycotina</taxon>
        <taxon>Sordariomycetes</taxon>
        <taxon>Hypocreomycetidae</taxon>
        <taxon>Hypocreales</taxon>
        <taxon>Nectriaceae</taxon>
        <taxon>Fusarium</taxon>
        <taxon>Fusarium fujikuroi species complex</taxon>
    </lineage>
</organism>
<feature type="transmembrane region" description="Helical" evidence="4">
    <location>
        <begin position="141"/>
        <end position="161"/>
    </location>
</feature>
<protein>
    <submittedName>
        <fullName evidence="5">Monocarboxylate transporter 2</fullName>
    </submittedName>
</protein>